<name>A0LKI4_SYNFM</name>
<evidence type="ECO:0000313" key="1">
    <source>
        <dbReference type="EMBL" id="ABK17936.1"/>
    </source>
</evidence>
<dbReference type="KEGG" id="sfu:Sfum_2254"/>
<protein>
    <submittedName>
        <fullName evidence="1">Teichoic acid biosynthesis related protein</fullName>
    </submittedName>
</protein>
<sequence length="381" mass="43245">MPPLRNGNERMARILYGVHGTGHGHAIRALTVARRFPEHEFLFVSHSDGAAILSREYTVFDCPNPVTPIRNHKVATGPVIFQNAGFFLHEKELFRSVLDQMERFKPDVALTDYEYLVPRACRKTGIPCLSVDHQHITNFTDHSIPRWQYRNYLLNYWASRFLFTEASEYLVISFFHPPMKKNVPKAVLAPPLLRESVLANMPSDGGYVLVYQGFSTTFKNFFPFLRSIDRNVIVYGFNSDHLSGNLQFKKNSEAEFLADLAGCTYVICGGGHTMISESLYYGKPVLSIPFKNAFEQQLNAHYVEKLGYGLCCSHLKPGPGIIPEFEANLDQCRRKITEGNFIGNQEIFELVGRFIQRCVQDDTTPARREVTRAGINPAPTD</sequence>
<gene>
    <name evidence="1" type="ordered locus">Sfum_2254</name>
</gene>
<dbReference type="InParanoid" id="A0LKI4"/>
<dbReference type="GO" id="GO:0016757">
    <property type="term" value="F:glycosyltransferase activity"/>
    <property type="evidence" value="ECO:0007669"/>
    <property type="project" value="TreeGrafter"/>
</dbReference>
<dbReference type="CAZy" id="GT1">
    <property type="family name" value="Glycosyltransferase Family 1"/>
</dbReference>
<keyword evidence="2" id="KW-1185">Reference proteome</keyword>
<dbReference type="eggNOG" id="COG0707">
    <property type="taxonomic scope" value="Bacteria"/>
</dbReference>
<proteinExistence type="predicted"/>
<accession>A0LKI4</accession>
<organism evidence="1 2">
    <name type="scientific">Syntrophobacter fumaroxidans (strain DSM 10017 / MPOB)</name>
    <dbReference type="NCBI Taxonomy" id="335543"/>
    <lineage>
        <taxon>Bacteria</taxon>
        <taxon>Pseudomonadati</taxon>
        <taxon>Thermodesulfobacteriota</taxon>
        <taxon>Syntrophobacteria</taxon>
        <taxon>Syntrophobacterales</taxon>
        <taxon>Syntrophobacteraceae</taxon>
        <taxon>Syntrophobacter</taxon>
    </lineage>
</organism>
<dbReference type="HOGENOM" id="CLU_048991_1_0_7"/>
<dbReference type="SUPFAM" id="SSF53756">
    <property type="entry name" value="UDP-Glycosyltransferase/glycogen phosphorylase"/>
    <property type="match status" value="1"/>
</dbReference>
<dbReference type="Pfam" id="PF13528">
    <property type="entry name" value="Glyco_trans_1_3"/>
    <property type="match status" value="1"/>
</dbReference>
<dbReference type="Gene3D" id="3.40.50.2000">
    <property type="entry name" value="Glycogen Phosphorylase B"/>
    <property type="match status" value="1"/>
</dbReference>
<dbReference type="STRING" id="335543.Sfum_2254"/>
<reference evidence="1 2" key="1">
    <citation type="submission" date="2006-10" db="EMBL/GenBank/DDBJ databases">
        <title>Complete sequence of Syntrophobacter fumaroxidans MPOB.</title>
        <authorList>
            <consortium name="US DOE Joint Genome Institute"/>
            <person name="Copeland A."/>
            <person name="Lucas S."/>
            <person name="Lapidus A."/>
            <person name="Barry K."/>
            <person name="Detter J.C."/>
            <person name="Glavina del Rio T."/>
            <person name="Hammon N."/>
            <person name="Israni S."/>
            <person name="Pitluck S."/>
            <person name="Goltsman E.G."/>
            <person name="Martinez M."/>
            <person name="Schmutz J."/>
            <person name="Larimer F."/>
            <person name="Land M."/>
            <person name="Hauser L."/>
            <person name="Kyrpides N."/>
            <person name="Kim E."/>
            <person name="Boone D.R."/>
            <person name="Brockman F."/>
            <person name="Culley D."/>
            <person name="Ferry J."/>
            <person name="Gunsalus R."/>
            <person name="McInerney M.J."/>
            <person name="Morrison M."/>
            <person name="Plugge C."/>
            <person name="Rohlin L."/>
            <person name="Scholten J."/>
            <person name="Sieber J."/>
            <person name="Stams A.J.M."/>
            <person name="Worm P."/>
            <person name="Henstra A.M."/>
            <person name="Richardson P."/>
        </authorList>
    </citation>
    <scope>NUCLEOTIDE SEQUENCE [LARGE SCALE GENOMIC DNA]</scope>
    <source>
        <strain evidence="2">DSM 10017 / MPOB</strain>
    </source>
</reference>
<evidence type="ECO:0000313" key="2">
    <source>
        <dbReference type="Proteomes" id="UP000001784"/>
    </source>
</evidence>
<dbReference type="Proteomes" id="UP000001784">
    <property type="component" value="Chromosome"/>
</dbReference>
<dbReference type="EMBL" id="CP000478">
    <property type="protein sequence ID" value="ABK17936.1"/>
    <property type="molecule type" value="Genomic_DNA"/>
</dbReference>
<dbReference type="AlphaFoldDB" id="A0LKI4"/>
<dbReference type="PANTHER" id="PTHR21015:SF22">
    <property type="entry name" value="GLYCOSYLTRANSFERASE"/>
    <property type="match status" value="1"/>
</dbReference>
<dbReference type="PANTHER" id="PTHR21015">
    <property type="entry name" value="UDP-N-ACETYLGLUCOSAMINE--N-ACETYLMURAMYL-(PENTAPEPTIDE) PYROPHOSPHORYL-UNDECAPRENOL N-ACETYLGLUCOSAMINE TRANSFERASE 1"/>
    <property type="match status" value="1"/>
</dbReference>